<accession>A0A646KLK2</accession>
<name>A0A646KLK2_STRJU</name>
<protein>
    <submittedName>
        <fullName evidence="1">Transcriptional regulator</fullName>
    </submittedName>
</protein>
<evidence type="ECO:0000313" key="2">
    <source>
        <dbReference type="Proteomes" id="UP000419138"/>
    </source>
</evidence>
<keyword evidence="2" id="KW-1185">Reference proteome</keyword>
<dbReference type="Proteomes" id="UP000419138">
    <property type="component" value="Unassembled WGS sequence"/>
</dbReference>
<dbReference type="AlphaFoldDB" id="A0A646KLK2"/>
<comment type="caution">
    <text evidence="1">The sequence shown here is derived from an EMBL/GenBank/DDBJ whole genome shotgun (WGS) entry which is preliminary data.</text>
</comment>
<proteinExistence type="predicted"/>
<reference evidence="1 2" key="1">
    <citation type="submission" date="2019-05" db="EMBL/GenBank/DDBJ databases">
        <title>Comparative genomics and metabolomics analyses of clavulanic acid producing Streptomyces species provides insight into specialized metabolism and evolution of beta-lactam biosynthetic gene clusters.</title>
        <authorList>
            <person name="Moore M.A."/>
            <person name="Cruz-Morales P."/>
            <person name="Barona Gomez F."/>
            <person name="Kapil T."/>
        </authorList>
    </citation>
    <scope>NUCLEOTIDE SEQUENCE [LARGE SCALE GENOMIC DNA]</scope>
    <source>
        <strain evidence="1 2">NRRL 5741</strain>
    </source>
</reference>
<evidence type="ECO:0000313" key="1">
    <source>
        <dbReference type="EMBL" id="MQT02960.1"/>
    </source>
</evidence>
<organism evidence="1 2">
    <name type="scientific">Streptomyces jumonjinensis</name>
    <dbReference type="NCBI Taxonomy" id="1945"/>
    <lineage>
        <taxon>Bacteria</taxon>
        <taxon>Bacillati</taxon>
        <taxon>Actinomycetota</taxon>
        <taxon>Actinomycetes</taxon>
        <taxon>Kitasatosporales</taxon>
        <taxon>Streptomycetaceae</taxon>
        <taxon>Streptomyces</taxon>
    </lineage>
</organism>
<dbReference type="OrthoDB" id="3210663at2"/>
<dbReference type="EMBL" id="VCLA01000160">
    <property type="protein sequence ID" value="MQT02960.1"/>
    <property type="molecule type" value="Genomic_DNA"/>
</dbReference>
<gene>
    <name evidence="1" type="ORF">FF041_23040</name>
</gene>
<sequence>MMPPLLRDAEALGDDGRGIRFQLLQLSGWLMVQTRQFNAAEVALRRAMDDATDRLEGAATMNTWCWLLLRQGDLGKAYDLAVRWADETEPRITRASPEELSTWGIMLLRVSGAAIRNSQQGAAQDALRFANSAAAALGREYVPRSAYLVGMRNFGPTRVKLQAAENASVMDQPDLVLRLSQKISARSQASNNRNRHFLDVADAYAKTGHYSEAFGKLAQIRECSPEWLPNQRYARDIFGKIVKGRRTLTDEMREMADLVGLPL</sequence>